<dbReference type="EMBL" id="CZAF01000002">
    <property type="protein sequence ID" value="CUO51333.1"/>
    <property type="molecule type" value="Genomic_DNA"/>
</dbReference>
<evidence type="ECO:0000313" key="3">
    <source>
        <dbReference type="EMBL" id="CUQ25599.1"/>
    </source>
</evidence>
<dbReference type="Proteomes" id="UP000095614">
    <property type="component" value="Unassembled WGS sequence"/>
</dbReference>
<accession>A0A174FMC5</accession>
<evidence type="ECO:0000313" key="5">
    <source>
        <dbReference type="Proteomes" id="UP000095766"/>
    </source>
</evidence>
<gene>
    <name evidence="1" type="ORF">ERS852462_00649</name>
    <name evidence="3" type="ORF">ERS852510_03685</name>
    <name evidence="2" type="ORF">ERS852554_02848</name>
</gene>
<dbReference type="Proteomes" id="UP000095766">
    <property type="component" value="Unassembled WGS sequence"/>
</dbReference>
<evidence type="ECO:0000313" key="1">
    <source>
        <dbReference type="EMBL" id="CUO51333.1"/>
    </source>
</evidence>
<proteinExistence type="predicted"/>
<evidence type="ECO:0000313" key="6">
    <source>
        <dbReference type="Proteomes" id="UP000095788"/>
    </source>
</evidence>
<dbReference type="EMBL" id="CZAO01000022">
    <property type="protein sequence ID" value="CUQ25599.1"/>
    <property type="molecule type" value="Genomic_DNA"/>
</dbReference>
<sequence>MKHMPHFISDYGNGLFPIMEQSVLYKETKCFL</sequence>
<dbReference type="AlphaFoldDB" id="A0A174FMC5"/>
<dbReference type="EMBL" id="CZBF01000005">
    <property type="protein sequence ID" value="CUQ08243.1"/>
    <property type="molecule type" value="Genomic_DNA"/>
</dbReference>
<organism evidence="1 4">
    <name type="scientific">Bacteroides uniformis</name>
    <dbReference type="NCBI Taxonomy" id="820"/>
    <lineage>
        <taxon>Bacteria</taxon>
        <taxon>Pseudomonadati</taxon>
        <taxon>Bacteroidota</taxon>
        <taxon>Bacteroidia</taxon>
        <taxon>Bacteroidales</taxon>
        <taxon>Bacteroidaceae</taxon>
        <taxon>Bacteroides</taxon>
    </lineage>
</organism>
<evidence type="ECO:0000313" key="2">
    <source>
        <dbReference type="EMBL" id="CUQ08243.1"/>
    </source>
</evidence>
<reference evidence="4 5" key="1">
    <citation type="submission" date="2015-09" db="EMBL/GenBank/DDBJ databases">
        <authorList>
            <consortium name="Pathogen Informatics"/>
        </authorList>
    </citation>
    <scope>NUCLEOTIDE SEQUENCE [LARGE SCALE GENOMIC DNA]</scope>
    <source>
        <strain evidence="1 4">2789STDY5834847</strain>
        <strain evidence="3 5">2789STDY5834898</strain>
        <strain evidence="2 6">2789STDY5834942</strain>
    </source>
</reference>
<dbReference type="Proteomes" id="UP000095788">
    <property type="component" value="Unassembled WGS sequence"/>
</dbReference>
<protein>
    <submittedName>
        <fullName evidence="1">Uncharacterized protein</fullName>
    </submittedName>
</protein>
<evidence type="ECO:0000313" key="4">
    <source>
        <dbReference type="Proteomes" id="UP000095614"/>
    </source>
</evidence>
<name>A0A174FMC5_BACUN</name>